<keyword evidence="6" id="KW-1185">Reference proteome</keyword>
<dbReference type="GO" id="GO:0009408">
    <property type="term" value="P:response to heat"/>
    <property type="evidence" value="ECO:0007669"/>
    <property type="project" value="InterPro"/>
</dbReference>
<dbReference type="CDD" id="cd06464">
    <property type="entry name" value="ACD_sHsps-like"/>
    <property type="match status" value="1"/>
</dbReference>
<dbReference type="InterPro" id="IPR002068">
    <property type="entry name" value="A-crystallin/Hsp20_dom"/>
</dbReference>
<sequence length="261" mass="29589">MLAAKQRLVASTSLPRYTCPPNRLCNERSFAHSSSLLRGYYSFLCAYRLSSLISLRRRAKSFIAVSMALLARSFSFRSFAKTNPKGSPLTAYLSSRTFASRRSTNRIPATIINNDEDTTTTDEDEEFRENLDIVQVDNTIRDVNIRNINDVMCRVHFPTNRRAWATSQDENALSFRMDMPGIAKEDVKVYVDDNRLVVRGKYNQPKEIAEDESHILAENVGTYSAELFLPDNVQSDKIKSQMKDGMLVVTAPKQVTNVVVE</sequence>
<evidence type="ECO:0000313" key="6">
    <source>
        <dbReference type="Proteomes" id="UP000825935"/>
    </source>
</evidence>
<dbReference type="PANTHER" id="PTHR46733:SF4">
    <property type="entry name" value="HEAT SHOCK PROTEIN 21, CHLOROPLASTIC"/>
    <property type="match status" value="1"/>
</dbReference>
<dbReference type="AlphaFoldDB" id="A0A8T2QI19"/>
<dbReference type="InterPro" id="IPR044587">
    <property type="entry name" value="HSP21-like"/>
</dbReference>
<name>A0A8T2QI19_CERRI</name>
<dbReference type="OrthoDB" id="1431247at2759"/>
<protein>
    <recommendedName>
        <fullName evidence="4">SHSP domain-containing protein</fullName>
    </recommendedName>
</protein>
<keyword evidence="1" id="KW-0346">Stress response</keyword>
<evidence type="ECO:0000313" key="5">
    <source>
        <dbReference type="EMBL" id="KAH7283053.1"/>
    </source>
</evidence>
<evidence type="ECO:0000256" key="2">
    <source>
        <dbReference type="PROSITE-ProRule" id="PRU00285"/>
    </source>
</evidence>
<evidence type="ECO:0000256" key="1">
    <source>
        <dbReference type="ARBA" id="ARBA00023016"/>
    </source>
</evidence>
<gene>
    <name evidence="5" type="ORF">KP509_35G059100</name>
</gene>
<dbReference type="PANTHER" id="PTHR46733">
    <property type="entry name" value="26.5 KDA HEAT SHOCK PROTEIN, MITOCHONDRIAL"/>
    <property type="match status" value="1"/>
</dbReference>
<dbReference type="InterPro" id="IPR008978">
    <property type="entry name" value="HSP20-like_chaperone"/>
</dbReference>
<feature type="domain" description="SHSP" evidence="4">
    <location>
        <begin position="154"/>
        <end position="261"/>
    </location>
</feature>
<dbReference type="Pfam" id="PF00011">
    <property type="entry name" value="HSP20"/>
    <property type="match status" value="1"/>
</dbReference>
<dbReference type="SUPFAM" id="SSF49764">
    <property type="entry name" value="HSP20-like chaperones"/>
    <property type="match status" value="1"/>
</dbReference>
<dbReference type="EMBL" id="CM035440">
    <property type="protein sequence ID" value="KAH7283053.1"/>
    <property type="molecule type" value="Genomic_DNA"/>
</dbReference>
<dbReference type="Gene3D" id="2.60.40.790">
    <property type="match status" value="1"/>
</dbReference>
<proteinExistence type="inferred from homology"/>
<comment type="caution">
    <text evidence="5">The sequence shown here is derived from an EMBL/GenBank/DDBJ whole genome shotgun (WGS) entry which is preliminary data.</text>
</comment>
<comment type="similarity">
    <text evidence="2 3">Belongs to the small heat shock protein (HSP20) family.</text>
</comment>
<evidence type="ECO:0000259" key="4">
    <source>
        <dbReference type="PROSITE" id="PS01031"/>
    </source>
</evidence>
<reference evidence="5" key="1">
    <citation type="submission" date="2021-08" db="EMBL/GenBank/DDBJ databases">
        <title>WGS assembly of Ceratopteris richardii.</title>
        <authorList>
            <person name="Marchant D.B."/>
            <person name="Chen G."/>
            <person name="Jenkins J."/>
            <person name="Shu S."/>
            <person name="Leebens-Mack J."/>
            <person name="Grimwood J."/>
            <person name="Schmutz J."/>
            <person name="Soltis P."/>
            <person name="Soltis D."/>
            <person name="Chen Z.-H."/>
        </authorList>
    </citation>
    <scope>NUCLEOTIDE SEQUENCE</scope>
    <source>
        <strain evidence="5">Whitten #5841</strain>
        <tissue evidence="5">Leaf</tissue>
    </source>
</reference>
<dbReference type="Proteomes" id="UP000825935">
    <property type="component" value="Chromosome 35"/>
</dbReference>
<organism evidence="5 6">
    <name type="scientific">Ceratopteris richardii</name>
    <name type="common">Triangle waterfern</name>
    <dbReference type="NCBI Taxonomy" id="49495"/>
    <lineage>
        <taxon>Eukaryota</taxon>
        <taxon>Viridiplantae</taxon>
        <taxon>Streptophyta</taxon>
        <taxon>Embryophyta</taxon>
        <taxon>Tracheophyta</taxon>
        <taxon>Polypodiopsida</taxon>
        <taxon>Polypodiidae</taxon>
        <taxon>Polypodiales</taxon>
        <taxon>Pteridineae</taxon>
        <taxon>Pteridaceae</taxon>
        <taxon>Parkerioideae</taxon>
        <taxon>Ceratopteris</taxon>
    </lineage>
</organism>
<accession>A0A8T2QI19</accession>
<dbReference type="PROSITE" id="PS01031">
    <property type="entry name" value="SHSP"/>
    <property type="match status" value="1"/>
</dbReference>
<evidence type="ECO:0000256" key="3">
    <source>
        <dbReference type="RuleBase" id="RU003616"/>
    </source>
</evidence>